<evidence type="ECO:0000256" key="1">
    <source>
        <dbReference type="SAM" id="Phobius"/>
    </source>
</evidence>
<keyword evidence="3" id="KW-1185">Reference proteome</keyword>
<protein>
    <recommendedName>
        <fullName evidence="4">Ammonia monooxygenase</fullName>
    </recommendedName>
</protein>
<feature type="transmembrane region" description="Helical" evidence="1">
    <location>
        <begin position="240"/>
        <end position="259"/>
    </location>
</feature>
<name>A0A368Z7F7_9HYPH</name>
<dbReference type="NCBIfam" id="TIGR03082">
    <property type="entry name" value="Gneg_AbrB_dup"/>
    <property type="match status" value="2"/>
</dbReference>
<comment type="caution">
    <text evidence="2">The sequence shown here is derived from an EMBL/GenBank/DDBJ whole genome shotgun (WGS) entry which is preliminary data.</text>
</comment>
<dbReference type="PANTHER" id="PTHR38457">
    <property type="entry name" value="REGULATOR ABRB-RELATED"/>
    <property type="match status" value="1"/>
</dbReference>
<organism evidence="2 3">
    <name type="scientific">Phyllobacterium bourgognense</name>
    <dbReference type="NCBI Taxonomy" id="314236"/>
    <lineage>
        <taxon>Bacteria</taxon>
        <taxon>Pseudomonadati</taxon>
        <taxon>Pseudomonadota</taxon>
        <taxon>Alphaproteobacteria</taxon>
        <taxon>Hyphomicrobiales</taxon>
        <taxon>Phyllobacteriaceae</taxon>
        <taxon>Phyllobacterium</taxon>
    </lineage>
</organism>
<dbReference type="Pfam" id="PF05145">
    <property type="entry name" value="AbrB"/>
    <property type="match status" value="1"/>
</dbReference>
<feature type="transmembrane region" description="Helical" evidence="1">
    <location>
        <begin position="184"/>
        <end position="206"/>
    </location>
</feature>
<feature type="transmembrane region" description="Helical" evidence="1">
    <location>
        <begin position="303"/>
        <end position="324"/>
    </location>
</feature>
<dbReference type="GO" id="GO:0016020">
    <property type="term" value="C:membrane"/>
    <property type="evidence" value="ECO:0007669"/>
    <property type="project" value="InterPro"/>
</dbReference>
<feature type="transmembrane region" description="Helical" evidence="1">
    <location>
        <begin position="362"/>
        <end position="380"/>
    </location>
</feature>
<proteinExistence type="predicted"/>
<reference evidence="2 3" key="1">
    <citation type="submission" date="2018-07" db="EMBL/GenBank/DDBJ databases">
        <title>Genomic Encyclopedia of Type Strains, Phase III (KMG-III): the genomes of soil and plant-associated and newly described type strains.</title>
        <authorList>
            <person name="Whitman W."/>
        </authorList>
    </citation>
    <scope>NUCLEOTIDE SEQUENCE [LARGE SCALE GENOMIC DNA]</scope>
    <source>
        <strain evidence="2 3">31-25a</strain>
    </source>
</reference>
<feature type="transmembrane region" description="Helical" evidence="1">
    <location>
        <begin position="212"/>
        <end position="233"/>
    </location>
</feature>
<sequence>MYAASATSSRYPAPLPAIQRFLMNVPEWIGRILGGGLSSRGIGLQWAILLGLSILFFLLLHATRLPAALLLGPMAAAIVVAAAGGSIRLPMRPFIIAQGVIGCLIALSIRPAALAEMLHDWPLFLVVIGSVLLASNALGWLLTRWQVLPGTTAIWGSSPGAASAMTLMAEAFGADIRLVAFMQYLRVVFVAIVASAVSSIWVAAPVAPVPEIVWFPAISWLGLAQTLILIALGSSLAVRLRIPAGPLLVPLVVGVVLQNTGMMEIVLPPWLLAASYAFVGWNIGSRFTRPILVHAARALPRVVASILTLIAICGGIAAILVWVADVDPLTAYLATSPGGADSVAIIAASSDVDVAFVMAMQTSRFIVVLLTGPAIARFIAKRTGV</sequence>
<feature type="transmembrane region" description="Helical" evidence="1">
    <location>
        <begin position="67"/>
        <end position="87"/>
    </location>
</feature>
<evidence type="ECO:0000313" key="3">
    <source>
        <dbReference type="Proteomes" id="UP000253324"/>
    </source>
</evidence>
<dbReference type="PIRSF" id="PIRSF038991">
    <property type="entry name" value="Protein_AbrB"/>
    <property type="match status" value="1"/>
</dbReference>
<gene>
    <name evidence="2" type="ORF">C7476_101487</name>
</gene>
<keyword evidence="1" id="KW-0472">Membrane</keyword>
<dbReference type="PANTHER" id="PTHR38457:SF1">
    <property type="entry name" value="REGULATOR ABRB-RELATED"/>
    <property type="match status" value="1"/>
</dbReference>
<dbReference type="EMBL" id="QPJM01000001">
    <property type="protein sequence ID" value="RCW87718.1"/>
    <property type="molecule type" value="Genomic_DNA"/>
</dbReference>
<dbReference type="AlphaFoldDB" id="A0A368Z7F7"/>
<dbReference type="InterPro" id="IPR017516">
    <property type="entry name" value="AbrB_dup"/>
</dbReference>
<feature type="transmembrane region" description="Helical" evidence="1">
    <location>
        <begin position="121"/>
        <end position="142"/>
    </location>
</feature>
<dbReference type="InterPro" id="IPR007820">
    <property type="entry name" value="AbrB_fam"/>
</dbReference>
<feature type="transmembrane region" description="Helical" evidence="1">
    <location>
        <begin position="265"/>
        <end position="283"/>
    </location>
</feature>
<feature type="transmembrane region" description="Helical" evidence="1">
    <location>
        <begin position="154"/>
        <end position="172"/>
    </location>
</feature>
<dbReference type="Proteomes" id="UP000253324">
    <property type="component" value="Unassembled WGS sequence"/>
</dbReference>
<accession>A0A368Z7F7</accession>
<evidence type="ECO:0008006" key="4">
    <source>
        <dbReference type="Google" id="ProtNLM"/>
    </source>
</evidence>
<keyword evidence="1" id="KW-1133">Transmembrane helix</keyword>
<feature type="transmembrane region" description="Helical" evidence="1">
    <location>
        <begin position="93"/>
        <end position="109"/>
    </location>
</feature>
<feature type="transmembrane region" description="Helical" evidence="1">
    <location>
        <begin position="42"/>
        <end position="60"/>
    </location>
</feature>
<keyword evidence="1" id="KW-0812">Transmembrane</keyword>
<dbReference type="GO" id="GO:0010468">
    <property type="term" value="P:regulation of gene expression"/>
    <property type="evidence" value="ECO:0007669"/>
    <property type="project" value="InterPro"/>
</dbReference>
<evidence type="ECO:0000313" key="2">
    <source>
        <dbReference type="EMBL" id="RCW87718.1"/>
    </source>
</evidence>